<dbReference type="InterPro" id="IPR050471">
    <property type="entry name" value="AB_hydrolase"/>
</dbReference>
<evidence type="ECO:0000313" key="3">
    <source>
        <dbReference type="Proteomes" id="UP001501757"/>
    </source>
</evidence>
<dbReference type="SUPFAM" id="SSF53474">
    <property type="entry name" value="alpha/beta-Hydrolases"/>
    <property type="match status" value="1"/>
</dbReference>
<dbReference type="PANTHER" id="PTHR43433">
    <property type="entry name" value="HYDROLASE, ALPHA/BETA FOLD FAMILY PROTEIN"/>
    <property type="match status" value="1"/>
</dbReference>
<sequence length="265" mass="29231">MNQLRAFLTGDDCEIAFQIEGPTNKPVLMLSNSIATTMQMWKELIPLLRPHFRILRYDARGHGVSSVPAGGYGLDRLGQDALELMDHLQLNDVHFCGLSLGGFVGQWLGIHAPHRLASLILANTSSYLGPTPQWDSRIRAILTAETIQETATGFINNWFSSSTRQTQATRVEEFYHDLLTLSAQGIAANLAAVRDTDMRRTVSLIELPTLIIAGRHDPVTLASHSELMASTISNARLMTFEAVHMTPVEHPEAFAKALVDFINNG</sequence>
<evidence type="ECO:0000259" key="1">
    <source>
        <dbReference type="Pfam" id="PF00561"/>
    </source>
</evidence>
<protein>
    <submittedName>
        <fullName evidence="2">3-oxoadipate enol-lactonase</fullName>
    </submittedName>
</protein>
<accession>A0ABP3HPT5</accession>
<dbReference type="EMBL" id="BAAAEI010000031">
    <property type="protein sequence ID" value="GAA0375399.1"/>
    <property type="molecule type" value="Genomic_DNA"/>
</dbReference>
<feature type="domain" description="AB hydrolase-1" evidence="1">
    <location>
        <begin position="26"/>
        <end position="251"/>
    </location>
</feature>
<comment type="caution">
    <text evidence="2">The sequence shown here is derived from an EMBL/GenBank/DDBJ whole genome shotgun (WGS) entry which is preliminary data.</text>
</comment>
<name>A0ABP3HPT5_9ALTE</name>
<dbReference type="Proteomes" id="UP001501757">
    <property type="component" value="Unassembled WGS sequence"/>
</dbReference>
<dbReference type="InterPro" id="IPR029058">
    <property type="entry name" value="AB_hydrolase_fold"/>
</dbReference>
<organism evidence="2 3">
    <name type="scientific">Bowmanella denitrificans</name>
    <dbReference type="NCBI Taxonomy" id="366582"/>
    <lineage>
        <taxon>Bacteria</taxon>
        <taxon>Pseudomonadati</taxon>
        <taxon>Pseudomonadota</taxon>
        <taxon>Gammaproteobacteria</taxon>
        <taxon>Alteromonadales</taxon>
        <taxon>Alteromonadaceae</taxon>
        <taxon>Bowmanella</taxon>
    </lineage>
</organism>
<dbReference type="RefSeq" id="WP_343847575.1">
    <property type="nucleotide sequence ID" value="NZ_BAAAEI010000031.1"/>
</dbReference>
<proteinExistence type="predicted"/>
<dbReference type="Gene3D" id="3.40.50.1820">
    <property type="entry name" value="alpha/beta hydrolase"/>
    <property type="match status" value="1"/>
</dbReference>
<dbReference type="InterPro" id="IPR000073">
    <property type="entry name" value="AB_hydrolase_1"/>
</dbReference>
<evidence type="ECO:0000313" key="2">
    <source>
        <dbReference type="EMBL" id="GAA0375399.1"/>
    </source>
</evidence>
<dbReference type="PRINTS" id="PR00111">
    <property type="entry name" value="ABHYDROLASE"/>
</dbReference>
<dbReference type="Pfam" id="PF00561">
    <property type="entry name" value="Abhydrolase_1"/>
    <property type="match status" value="1"/>
</dbReference>
<dbReference type="PANTHER" id="PTHR43433:SF1">
    <property type="entry name" value="BLL5160 PROTEIN"/>
    <property type="match status" value="1"/>
</dbReference>
<gene>
    <name evidence="2" type="primary">pcaD</name>
    <name evidence="2" type="ORF">GCM10009092_44530</name>
</gene>
<keyword evidence="3" id="KW-1185">Reference proteome</keyword>
<reference evidence="3" key="1">
    <citation type="journal article" date="2019" name="Int. J. Syst. Evol. Microbiol.">
        <title>The Global Catalogue of Microorganisms (GCM) 10K type strain sequencing project: providing services to taxonomists for standard genome sequencing and annotation.</title>
        <authorList>
            <consortium name="The Broad Institute Genomics Platform"/>
            <consortium name="The Broad Institute Genome Sequencing Center for Infectious Disease"/>
            <person name="Wu L."/>
            <person name="Ma J."/>
        </authorList>
    </citation>
    <scope>NUCLEOTIDE SEQUENCE [LARGE SCALE GENOMIC DNA]</scope>
    <source>
        <strain evidence="3">JCM 13378</strain>
    </source>
</reference>